<organism evidence="1 2">
    <name type="scientific">Geotoga petraea</name>
    <dbReference type="NCBI Taxonomy" id="28234"/>
    <lineage>
        <taxon>Bacteria</taxon>
        <taxon>Thermotogati</taxon>
        <taxon>Thermotogota</taxon>
        <taxon>Thermotogae</taxon>
        <taxon>Petrotogales</taxon>
        <taxon>Petrotogaceae</taxon>
        <taxon>Geotoga</taxon>
    </lineage>
</organism>
<keyword evidence="2" id="KW-1185">Reference proteome</keyword>
<dbReference type="EMBL" id="FMYV01000004">
    <property type="protein sequence ID" value="SDC49903.1"/>
    <property type="molecule type" value="Genomic_DNA"/>
</dbReference>
<gene>
    <name evidence="1" type="ORF">SAMN04488588_1222</name>
</gene>
<dbReference type="AlphaFoldDB" id="A0A1G6M313"/>
<reference evidence="1 2" key="1">
    <citation type="submission" date="2016-10" db="EMBL/GenBank/DDBJ databases">
        <authorList>
            <person name="de Groot N.N."/>
        </authorList>
    </citation>
    <scope>NUCLEOTIDE SEQUENCE [LARGE SCALE GENOMIC DNA]</scope>
    <source>
        <strain evidence="1 2">WG14</strain>
    </source>
</reference>
<sequence>MKFRLSVILILVSVVVGYSSTTEIKIKNIKDFYNKAINEVPLLRFINSKEGIGYSYFLEFLNSQLTSDSTKINALLDNSLSIYSDKGYTYDEFLNPNYIQILKNLIDDSNYFSVTTKDATALSDILENVFYYERNGNEFILEEEKIPFYKQENGFSFKKDISIVTTEESTYLLYGKIHNFFKKGKEWSFYFDVNQKTLNGYFETERFSDNSSKFNISDLEEEKIFGDILDIHKIKKDKFISYIQEFLIPHDEFSKNNFLMILNALDDEEFLMVDSRNIIDNNEYSFLVFSPINLDEIEEFLNRKNLIKGQLGTFNYFKISHDKVGYPVYVYYDNNETIFSTLFPEDMRIYLGEVNRFKYLRTYDSIEKRENLERINIIDLERYFSNKFYSTSSSFITLEYFTEENKEFVNIHIK</sequence>
<accession>A0A1G6M313</accession>
<evidence type="ECO:0000313" key="2">
    <source>
        <dbReference type="Proteomes" id="UP000199322"/>
    </source>
</evidence>
<name>A0A1G6M313_9BACT</name>
<dbReference type="STRING" id="28234.SAMN04488588_1222"/>
<protein>
    <submittedName>
        <fullName evidence="1">Uncharacterized protein</fullName>
    </submittedName>
</protein>
<dbReference type="Proteomes" id="UP000199322">
    <property type="component" value="Unassembled WGS sequence"/>
</dbReference>
<proteinExistence type="predicted"/>
<evidence type="ECO:0000313" key="1">
    <source>
        <dbReference type="EMBL" id="SDC49903.1"/>
    </source>
</evidence>
<dbReference type="RefSeq" id="WP_091403651.1">
    <property type="nucleotide sequence ID" value="NZ_FMYV01000004.1"/>
</dbReference>